<proteinExistence type="predicted"/>
<evidence type="ECO:0000313" key="1">
    <source>
        <dbReference type="EMBL" id="CAL2101436.1"/>
    </source>
</evidence>
<reference evidence="1 2" key="1">
    <citation type="submission" date="2024-05" db="EMBL/GenBank/DDBJ databases">
        <authorList>
            <person name="Duchaud E."/>
        </authorList>
    </citation>
    <scope>NUCLEOTIDE SEQUENCE [LARGE SCALE GENOMIC DNA]</scope>
    <source>
        <strain evidence="1">Ena-SAMPLE-TAB-13-05-2024-13:56:06:370-140308</strain>
    </source>
</reference>
<name>A0ABM9P784_9FLAO</name>
<comment type="caution">
    <text evidence="1">The sequence shown here is derived from an EMBL/GenBank/DDBJ whole genome shotgun (WGS) entry which is preliminary data.</text>
</comment>
<sequence length="70" mass="7445">MKKSILNLGKAIAKADQKTINGGFFDKDPCPCSSNYVVHSDGACSYVSSFPGSPFRCFAQHGPVNGLCCE</sequence>
<keyword evidence="2" id="KW-1185">Reference proteome</keyword>
<accession>A0ABM9P784</accession>
<gene>
    <name evidence="1" type="ORF">T190423A01A_160009</name>
</gene>
<dbReference type="Proteomes" id="UP001497527">
    <property type="component" value="Unassembled WGS sequence"/>
</dbReference>
<protein>
    <submittedName>
        <fullName evidence="1">Uncharacterized protein</fullName>
    </submittedName>
</protein>
<dbReference type="EMBL" id="CAXJIO010000007">
    <property type="protein sequence ID" value="CAL2101436.1"/>
    <property type="molecule type" value="Genomic_DNA"/>
</dbReference>
<evidence type="ECO:0000313" key="2">
    <source>
        <dbReference type="Proteomes" id="UP001497527"/>
    </source>
</evidence>
<organism evidence="1 2">
    <name type="scientific">Tenacibaculum polynesiense</name>
    <dbReference type="NCBI Taxonomy" id="3137857"/>
    <lineage>
        <taxon>Bacteria</taxon>
        <taxon>Pseudomonadati</taxon>
        <taxon>Bacteroidota</taxon>
        <taxon>Flavobacteriia</taxon>
        <taxon>Flavobacteriales</taxon>
        <taxon>Flavobacteriaceae</taxon>
        <taxon>Tenacibaculum</taxon>
    </lineage>
</organism>
<dbReference type="RefSeq" id="WP_348714288.1">
    <property type="nucleotide sequence ID" value="NZ_CAXJIO010000007.1"/>
</dbReference>